<dbReference type="AlphaFoldDB" id="A0A7G7YQ50"/>
<dbReference type="PRINTS" id="PR00420">
    <property type="entry name" value="RNGMNOXGNASE"/>
</dbReference>
<dbReference type="KEGG" id="cans:GP473_08065"/>
<evidence type="ECO:0000313" key="2">
    <source>
        <dbReference type="EMBL" id="QNH96620.1"/>
    </source>
</evidence>
<proteinExistence type="predicted"/>
<evidence type="ECO:0000313" key="3">
    <source>
        <dbReference type="Proteomes" id="UP000515275"/>
    </source>
</evidence>
<dbReference type="InterPro" id="IPR002938">
    <property type="entry name" value="FAD-bd"/>
</dbReference>
<dbReference type="InterPro" id="IPR036188">
    <property type="entry name" value="FAD/NAD-bd_sf"/>
</dbReference>
<name>A0A7G7YQ50_9CORY</name>
<dbReference type="PANTHER" id="PTHR42685:SF22">
    <property type="entry name" value="CONDITIONED MEDIUM FACTOR RECEPTOR 1"/>
    <property type="match status" value="1"/>
</dbReference>
<dbReference type="RefSeq" id="WP_186276826.1">
    <property type="nucleotide sequence ID" value="NZ_CP046883.1"/>
</dbReference>
<dbReference type="GO" id="GO:0071949">
    <property type="term" value="F:FAD binding"/>
    <property type="evidence" value="ECO:0007669"/>
    <property type="project" value="InterPro"/>
</dbReference>
<dbReference type="GO" id="GO:0016628">
    <property type="term" value="F:oxidoreductase activity, acting on the CH-CH group of donors, NAD or NADP as acceptor"/>
    <property type="evidence" value="ECO:0007669"/>
    <property type="project" value="InterPro"/>
</dbReference>
<dbReference type="SUPFAM" id="SSF51905">
    <property type="entry name" value="FAD/NAD(P)-binding domain"/>
    <property type="match status" value="1"/>
</dbReference>
<protein>
    <submittedName>
        <fullName evidence="2">Geranylgeranyl reductase family protein</fullName>
    </submittedName>
</protein>
<keyword evidence="3" id="KW-1185">Reference proteome</keyword>
<dbReference type="InterPro" id="IPR011777">
    <property type="entry name" value="Geranylgeranyl_Rdtase_fam"/>
</dbReference>
<organism evidence="2 3">
    <name type="scientific">Corynebacterium anserum</name>
    <dbReference type="NCBI Taxonomy" id="2684406"/>
    <lineage>
        <taxon>Bacteria</taxon>
        <taxon>Bacillati</taxon>
        <taxon>Actinomycetota</taxon>
        <taxon>Actinomycetes</taxon>
        <taxon>Mycobacteriales</taxon>
        <taxon>Corynebacteriaceae</taxon>
        <taxon>Corynebacterium</taxon>
    </lineage>
</organism>
<accession>A0A7G7YQ50</accession>
<dbReference type="Proteomes" id="UP000515275">
    <property type="component" value="Chromosome"/>
</dbReference>
<reference evidence="2 3" key="1">
    <citation type="submission" date="2019-12" db="EMBL/GenBank/DDBJ databases">
        <title>Corynebacterium sp. nov., isolated from feces of the Anser Albifrons in China.</title>
        <authorList>
            <person name="Liu Q."/>
        </authorList>
    </citation>
    <scope>NUCLEOTIDE SEQUENCE [LARGE SCALE GENOMIC DNA]</scope>
    <source>
        <strain evidence="2 3">23H37-10</strain>
    </source>
</reference>
<evidence type="ECO:0000259" key="1">
    <source>
        <dbReference type="Pfam" id="PF01494"/>
    </source>
</evidence>
<dbReference type="InterPro" id="IPR050407">
    <property type="entry name" value="Geranylgeranyl_reductase"/>
</dbReference>
<dbReference type="PANTHER" id="PTHR42685">
    <property type="entry name" value="GERANYLGERANYL DIPHOSPHATE REDUCTASE"/>
    <property type="match status" value="1"/>
</dbReference>
<sequence length="443" mass="46789">MNVPGTSRDVVSADLVIVGAGPAGSAAAYWAARRGLDTVVVDMADILPHGRDKTCGDGLTPRAVEALERMDAGYLLEGHPTISGLKLHGFGGSVSAVWPSNGSFPPRGSAIARQELDLALLTHAVNAGARFIGSTKVIDVATSGHSIDELCARRPDGTFLTLKARQFLLAEGVRSGIGRKVGVQWLRGMVHGVAARSYITTPHGEEPWIHSHLELRDHHGVAQPGYGWIFPLGTDDSGVGHANLGCGALSTSARPAKINTKKLLKTYAEQISKEWTAGEPQHITSALLPMGGAVTRTAGQNWAAIGDTAALVNPLNGEGIDYALESARMVSALLDDALRNPDGLRFMWPAALREEYGAAFSLARRLALVLTMPGLLSAIGPLGLRGPLSTTVMGAAARLMGNLVTPEDKDLTAQLWRKAGRLSMTVDRLFAADSRPLFGVELS</sequence>
<gene>
    <name evidence="2" type="ORF">GP473_08065</name>
</gene>
<dbReference type="Gene3D" id="3.50.50.60">
    <property type="entry name" value="FAD/NAD(P)-binding domain"/>
    <property type="match status" value="1"/>
</dbReference>
<dbReference type="Pfam" id="PF01494">
    <property type="entry name" value="FAD_binding_3"/>
    <property type="match status" value="1"/>
</dbReference>
<dbReference type="EMBL" id="CP046883">
    <property type="protein sequence ID" value="QNH96620.1"/>
    <property type="molecule type" value="Genomic_DNA"/>
</dbReference>
<dbReference type="NCBIfam" id="TIGR02032">
    <property type="entry name" value="GG-red-SF"/>
    <property type="match status" value="1"/>
</dbReference>
<feature type="domain" description="FAD-binding" evidence="1">
    <location>
        <begin position="14"/>
        <end position="336"/>
    </location>
</feature>